<accession>E3MNU0</accession>
<dbReference type="PANTHER" id="PTHR21525:SF9">
    <property type="entry name" value="CHANNEL_COLICIN DOMAIN-CONTAINING PROTEIN"/>
    <property type="match status" value="1"/>
</dbReference>
<dbReference type="EMBL" id="DS268461">
    <property type="protein sequence ID" value="EFP06249.1"/>
    <property type="molecule type" value="Genomic_DNA"/>
</dbReference>
<evidence type="ECO:0000256" key="1">
    <source>
        <dbReference type="SAM" id="MobiDB-lite"/>
    </source>
</evidence>
<dbReference type="InParanoid" id="E3MNU0"/>
<gene>
    <name evidence="2" type="ORF">CRE_06787</name>
</gene>
<dbReference type="HOGENOM" id="CLU_704458_0_0_1"/>
<reference evidence="2" key="1">
    <citation type="submission" date="2007-07" db="EMBL/GenBank/DDBJ databases">
        <title>PCAP assembly of the Caenorhabditis remanei genome.</title>
        <authorList>
            <consortium name="The Caenorhabditis remanei Sequencing Consortium"/>
            <person name="Wilson R.K."/>
        </authorList>
    </citation>
    <scope>NUCLEOTIDE SEQUENCE [LARGE SCALE GENOMIC DNA]</scope>
    <source>
        <strain evidence="2">PB4641</strain>
    </source>
</reference>
<keyword evidence="3" id="KW-1185">Reference proteome</keyword>
<evidence type="ECO:0000313" key="3">
    <source>
        <dbReference type="Proteomes" id="UP000008281"/>
    </source>
</evidence>
<protein>
    <submittedName>
        <fullName evidence="2">Uncharacterized protein</fullName>
    </submittedName>
</protein>
<sequence>MSTGINRSRNSSVSTELSFRGNKKSSPRLPSINFKSTKDALRGAIAQSLDAASKALVELRNLRDDHQAGEVDCSLVDYLRKKMLALLMMLDAMNISSVSWIMFSCCYPRRTVCSSQRVLDLSSRCPREDMVSVTGPISISVLTSGALGAGRNAANYDIQIGGRSSNVVSVFDKNVISSLGNSKWFARVDMPHGNVPYHHINVNKAITGVKDPHIPISATTAKAAGVAGKVLIVVNRISPYLTVFALVYNGYQLGKSVIVDLNNGTTRNTLKEVARIVISLVGGIGGSVVGASEGTRLFPGVGTLVGGVAGSIAGGAGGVYVLDPLLESALDDLKLDILEVECTECQKVFECRKYEIGDVKKCEACRTSDDLPRIPELKEMVMPVWLKIRSKL</sequence>
<feature type="region of interest" description="Disordered" evidence="1">
    <location>
        <begin position="1"/>
        <end position="30"/>
    </location>
</feature>
<dbReference type="eggNOG" id="ENOG502TCMB">
    <property type="taxonomic scope" value="Eukaryota"/>
</dbReference>
<dbReference type="AlphaFoldDB" id="E3MNU0"/>
<name>E3MNU0_CAERE</name>
<organism evidence="3">
    <name type="scientific">Caenorhabditis remanei</name>
    <name type="common">Caenorhabditis vulgaris</name>
    <dbReference type="NCBI Taxonomy" id="31234"/>
    <lineage>
        <taxon>Eukaryota</taxon>
        <taxon>Metazoa</taxon>
        <taxon>Ecdysozoa</taxon>
        <taxon>Nematoda</taxon>
        <taxon>Chromadorea</taxon>
        <taxon>Rhabditida</taxon>
        <taxon>Rhabditina</taxon>
        <taxon>Rhabditomorpha</taxon>
        <taxon>Rhabditoidea</taxon>
        <taxon>Rhabditidae</taxon>
        <taxon>Peloderinae</taxon>
        <taxon>Caenorhabditis</taxon>
    </lineage>
</organism>
<feature type="compositionally biased region" description="Polar residues" evidence="1">
    <location>
        <begin position="1"/>
        <end position="17"/>
    </location>
</feature>
<proteinExistence type="predicted"/>
<evidence type="ECO:0000313" key="2">
    <source>
        <dbReference type="EMBL" id="EFP06249.1"/>
    </source>
</evidence>
<dbReference type="STRING" id="31234.E3MNU0"/>
<dbReference type="Proteomes" id="UP000008281">
    <property type="component" value="Unassembled WGS sequence"/>
</dbReference>
<dbReference type="OrthoDB" id="5872094at2759"/>
<dbReference type="PANTHER" id="PTHR21525">
    <property type="entry name" value="MOTILE SPERM PROTEIN"/>
    <property type="match status" value="1"/>
</dbReference>